<comment type="caution">
    <text evidence="1">The sequence shown here is derived from an EMBL/GenBank/DDBJ whole genome shotgun (WGS) entry which is preliminary data.</text>
</comment>
<dbReference type="AlphaFoldDB" id="A0A8H4RVU3"/>
<evidence type="ECO:0000313" key="1">
    <source>
        <dbReference type="EMBL" id="KAF4636934.1"/>
    </source>
</evidence>
<evidence type="ECO:0000313" key="2">
    <source>
        <dbReference type="Proteomes" id="UP000566819"/>
    </source>
</evidence>
<accession>A0A8H4RVU3</accession>
<dbReference type="OrthoDB" id="5876363at2759"/>
<reference evidence="1 2" key="1">
    <citation type="submission" date="2020-03" db="EMBL/GenBank/DDBJ databases">
        <title>Draft Genome Sequence of Cudoniella acicularis.</title>
        <authorList>
            <person name="Buettner E."/>
            <person name="Kellner H."/>
        </authorList>
    </citation>
    <scope>NUCLEOTIDE SEQUENCE [LARGE SCALE GENOMIC DNA]</scope>
    <source>
        <strain evidence="1 2">DSM 108380</strain>
    </source>
</reference>
<gene>
    <name evidence="1" type="ORF">G7Y89_g1163</name>
</gene>
<proteinExistence type="predicted"/>
<keyword evidence="2" id="KW-1185">Reference proteome</keyword>
<protein>
    <submittedName>
        <fullName evidence="1">Uncharacterized protein</fullName>
    </submittedName>
</protein>
<dbReference type="Proteomes" id="UP000566819">
    <property type="component" value="Unassembled WGS sequence"/>
</dbReference>
<dbReference type="EMBL" id="JAAMPI010000043">
    <property type="protein sequence ID" value="KAF4636934.1"/>
    <property type="molecule type" value="Genomic_DNA"/>
</dbReference>
<sequence>MWRKLSNQLPLTWLGKSANAHPDANALSNQSKDLSDTQMLNNMDKSEVNMHNSTDEQDFKPYEERSCKEAKTLQTQMRAQKSVEKLISTLDRHLRNSRQPDKEYVSPFALPNVHRTQPTNVTSAPRVEQPTSYTFAYTREIGSDGGADVDYATADRVVECAVQIALDRQRYPTAYALRTLYDEKRSDHKTVRLFEALYSTRATVEQVSEFTRLLKEKKKEGKKDRVGECYFYGDEGAAERPNKPKKEDGFTTL</sequence>
<organism evidence="1 2">
    <name type="scientific">Cudoniella acicularis</name>
    <dbReference type="NCBI Taxonomy" id="354080"/>
    <lineage>
        <taxon>Eukaryota</taxon>
        <taxon>Fungi</taxon>
        <taxon>Dikarya</taxon>
        <taxon>Ascomycota</taxon>
        <taxon>Pezizomycotina</taxon>
        <taxon>Leotiomycetes</taxon>
        <taxon>Helotiales</taxon>
        <taxon>Tricladiaceae</taxon>
        <taxon>Cudoniella</taxon>
    </lineage>
</organism>
<name>A0A8H4RVU3_9HELO</name>